<organism evidence="1 2">
    <name type="scientific">Clostridium botulinum</name>
    <dbReference type="NCBI Taxonomy" id="1491"/>
    <lineage>
        <taxon>Bacteria</taxon>
        <taxon>Bacillati</taxon>
        <taxon>Bacillota</taxon>
        <taxon>Clostridia</taxon>
        <taxon>Eubacteriales</taxon>
        <taxon>Clostridiaceae</taxon>
        <taxon>Clostridium</taxon>
    </lineage>
</organism>
<name>A0A6B4A7H4_CLOBO</name>
<reference evidence="1 2" key="1">
    <citation type="submission" date="2019-02" db="EMBL/GenBank/DDBJ databases">
        <title>Genome sequencing of Clostridium botulinum clinical isolates.</title>
        <authorList>
            <person name="Brunt J."/>
            <person name="Van Vliet A.H.M."/>
            <person name="Stringer S.C."/>
            <person name="Grant K.A."/>
            <person name="Carter A.C."/>
            <person name="Peck M.W."/>
        </authorList>
    </citation>
    <scope>NUCLEOTIDE SEQUENCE [LARGE SCALE GENOMIC DNA]</scope>
    <source>
        <strain evidence="1 2">R1125/03</strain>
    </source>
</reference>
<dbReference type="AlphaFoldDB" id="A0A6B4A7H4"/>
<comment type="caution">
    <text evidence="1">The sequence shown here is derived from an EMBL/GenBank/DDBJ whole genome shotgun (WGS) entry which is preliminary data.</text>
</comment>
<proteinExistence type="predicted"/>
<dbReference type="InterPro" id="IPR046897">
    <property type="entry name" value="ABC-3C_MC6"/>
</dbReference>
<dbReference type="Pfam" id="PF20293">
    <property type="entry name" value="MC6"/>
    <property type="match status" value="1"/>
</dbReference>
<protein>
    <submittedName>
        <fullName evidence="1">Uncharacterized protein</fullName>
    </submittedName>
</protein>
<evidence type="ECO:0000313" key="2">
    <source>
        <dbReference type="Proteomes" id="UP000473089"/>
    </source>
</evidence>
<accession>A0A6B4A7H4</accession>
<dbReference type="EMBL" id="SGJP01000020">
    <property type="protein sequence ID" value="NFA60834.1"/>
    <property type="molecule type" value="Genomic_DNA"/>
</dbReference>
<evidence type="ECO:0000313" key="1">
    <source>
        <dbReference type="EMBL" id="NFA60834.1"/>
    </source>
</evidence>
<sequence>MKIRPNKHTDISKSLLKNTIYLIDILLEQDFIQFNELYLKYKMRNRNASFKNFILAIELLFCLDRIKYNKKNDLIRLCNYEVK</sequence>
<dbReference type="RefSeq" id="WP_041173639.1">
    <property type="nucleotide sequence ID" value="NZ_CP013845.1"/>
</dbReference>
<gene>
    <name evidence="1" type="ORF">EXM42_10665</name>
</gene>
<dbReference type="Proteomes" id="UP000473089">
    <property type="component" value="Unassembled WGS sequence"/>
</dbReference>